<dbReference type="EMBL" id="JARBJD010000005">
    <property type="protein sequence ID" value="KAK2963710.1"/>
    <property type="molecule type" value="Genomic_DNA"/>
</dbReference>
<proteinExistence type="predicted"/>
<accession>A0ABQ9YJ88</accession>
<comment type="caution">
    <text evidence="2">The sequence shown here is derived from an EMBL/GenBank/DDBJ whole genome shotgun (WGS) entry which is preliminary data.</text>
</comment>
<gene>
    <name evidence="2" type="ORF">BLNAU_1276</name>
</gene>
<keyword evidence="1" id="KW-0732">Signal</keyword>
<dbReference type="Proteomes" id="UP001281761">
    <property type="component" value="Unassembled WGS sequence"/>
</dbReference>
<organism evidence="2 3">
    <name type="scientific">Blattamonas nauphoetae</name>
    <dbReference type="NCBI Taxonomy" id="2049346"/>
    <lineage>
        <taxon>Eukaryota</taxon>
        <taxon>Metamonada</taxon>
        <taxon>Preaxostyla</taxon>
        <taxon>Oxymonadida</taxon>
        <taxon>Blattamonas</taxon>
    </lineage>
</organism>
<keyword evidence="3" id="KW-1185">Reference proteome</keyword>
<protein>
    <submittedName>
        <fullName evidence="2">Uncharacterized protein</fullName>
    </submittedName>
</protein>
<reference evidence="2 3" key="1">
    <citation type="journal article" date="2022" name="bioRxiv">
        <title>Genomics of Preaxostyla Flagellates Illuminates Evolutionary Transitions and the Path Towards Mitochondrial Loss.</title>
        <authorList>
            <person name="Novak L.V.F."/>
            <person name="Treitli S.C."/>
            <person name="Pyrih J."/>
            <person name="Halakuc P."/>
            <person name="Pipaliya S.V."/>
            <person name="Vacek V."/>
            <person name="Brzon O."/>
            <person name="Soukal P."/>
            <person name="Eme L."/>
            <person name="Dacks J.B."/>
            <person name="Karnkowska A."/>
            <person name="Elias M."/>
            <person name="Hampl V."/>
        </authorList>
    </citation>
    <scope>NUCLEOTIDE SEQUENCE [LARGE SCALE GENOMIC DNA]</scope>
    <source>
        <strain evidence="2">NAU3</strain>
        <tissue evidence="2">Gut</tissue>
    </source>
</reference>
<evidence type="ECO:0000313" key="3">
    <source>
        <dbReference type="Proteomes" id="UP001281761"/>
    </source>
</evidence>
<feature type="chain" id="PRO_5045278942" evidence="1">
    <location>
        <begin position="26"/>
        <end position="283"/>
    </location>
</feature>
<evidence type="ECO:0000313" key="2">
    <source>
        <dbReference type="EMBL" id="KAK2963710.1"/>
    </source>
</evidence>
<feature type="signal peptide" evidence="1">
    <location>
        <begin position="1"/>
        <end position="25"/>
    </location>
</feature>
<evidence type="ECO:0000256" key="1">
    <source>
        <dbReference type="SAM" id="SignalP"/>
    </source>
</evidence>
<name>A0ABQ9YJ88_9EUKA</name>
<sequence length="283" mass="31909">MKTMELASPAFLSLVHLIIFELVPTKDKTCEGFIEQMIPLLSCSNEQILHSSLDLLHGTLTRCLPSVLFGVIETGLFDRLPQTFFEMKLHLSDEWKHTLVHTLHHCLQNSLPSNAMAIAMNRNIATETIQQTFFDKLIQPISPFLTFVTQHRVSMTNTDTSIYLAWLFVRLLHTASFHDPTTQFVLASPLSLFLTSSFDLFEADFFVGSFLTHLKERVAVWEYCGSGIQRRGRAIVGKLKEEGLSDELDVRFGAFVEGFGSTKNFVAANVVSMLGGNLPFFDR</sequence>